<feature type="compositionally biased region" description="Basic residues" evidence="7">
    <location>
        <begin position="409"/>
        <end position="418"/>
    </location>
</feature>
<dbReference type="FunCoup" id="A0A4Q1BWJ9">
    <property type="interactions" value="46"/>
</dbReference>
<comment type="similarity">
    <text evidence="2">Belongs to the TFIIF alpha subunit family.</text>
</comment>
<dbReference type="EMBL" id="SDIL01000001">
    <property type="protein sequence ID" value="RXK42551.1"/>
    <property type="molecule type" value="Genomic_DNA"/>
</dbReference>
<keyword evidence="9" id="KW-1185">Reference proteome</keyword>
<dbReference type="GO" id="GO:0005674">
    <property type="term" value="C:transcription factor TFIIF complex"/>
    <property type="evidence" value="ECO:0007669"/>
    <property type="project" value="TreeGrafter"/>
</dbReference>
<evidence type="ECO:0000256" key="2">
    <source>
        <dbReference type="ARBA" id="ARBA00005249"/>
    </source>
</evidence>
<feature type="region of interest" description="Disordered" evidence="7">
    <location>
        <begin position="1"/>
        <end position="49"/>
    </location>
</feature>
<sequence length="704" mass="78340">MDEILRRKKVKPRRDPSSQPSSLPKRDEATSHASTSAEASSPPRPSDPSKIVEIKLYSTAPNDTTRFNLMKFNYAREFDPLTLPDPLLTRKQPGERIKPTIALDDNGNVIGKYVYDNNGKLLFGADGRPIIEHIETMDMNLVGQAKGLQEGPGPRRKFRNTAREVFHQDVETVKLKREEAQPWVLEAKTPREKPPIPEHWVGRMVEGSTLPMVLFVNEGKNDGFSVVPLGRTYRFNPERPFKVLDSDEANKLFEFQAKNKFVDRWSQRPDGASSVAQVKPEPGMDNRAARIEQRVLQKHGEPSTSRVKVERYEDDYLREGRAVQLGVEGGIDEELDFDANEHFQDDDDVNDFHRNDEEEEEAKLQEEKLKKEFRMANANVGDKPQIDSGSDSDDLFGDKEQKLTQEGKRVRKMMRKRGEKGDEDLWGSSTSSESDSESDSVKTEKKETDDKATDKEKGQENSAAEKEVRSRANSRGPNDGRPTASPSRRSHTPAVTSQPGSGAALVAQRATGQDTPHRSRGTSPISRSRTPTDARSASPTPRGVSPSLSGAVSPSKTRPTQKSRDSSSKSQSPNLESTSTPGSSSALQPGTGPSNKRKTSPTPPFPSDNRLNKKKKRLSATPTPGPEVEPFEGMITPQEVVAWFKEVGKSHTGVAMNDLVLGFKKRILASGDKKDEQQKMFLSSVRSVTEQGDGKMMRLRPEYL</sequence>
<comment type="subcellular location">
    <subcellularLocation>
        <location evidence="1">Nucleus</location>
    </subcellularLocation>
</comment>
<evidence type="ECO:0000256" key="7">
    <source>
        <dbReference type="SAM" id="MobiDB-lite"/>
    </source>
</evidence>
<name>A0A4Q1BWJ9_TREME</name>
<feature type="compositionally biased region" description="Basic and acidic residues" evidence="7">
    <location>
        <begin position="396"/>
        <end position="408"/>
    </location>
</feature>
<keyword evidence="4" id="KW-0238">DNA-binding</keyword>
<evidence type="ECO:0000256" key="1">
    <source>
        <dbReference type="ARBA" id="ARBA00004123"/>
    </source>
</evidence>
<dbReference type="GO" id="GO:0032968">
    <property type="term" value="P:positive regulation of transcription elongation by RNA polymerase II"/>
    <property type="evidence" value="ECO:0007669"/>
    <property type="project" value="InterPro"/>
</dbReference>
<dbReference type="Proteomes" id="UP000289152">
    <property type="component" value="Unassembled WGS sequence"/>
</dbReference>
<dbReference type="GO" id="GO:0016251">
    <property type="term" value="F:RNA polymerase II general transcription initiation factor activity"/>
    <property type="evidence" value="ECO:0007669"/>
    <property type="project" value="TreeGrafter"/>
</dbReference>
<dbReference type="AlphaFoldDB" id="A0A4Q1BWJ9"/>
<feature type="compositionally biased region" description="Polar residues" evidence="7">
    <location>
        <begin position="521"/>
        <end position="539"/>
    </location>
</feature>
<dbReference type="VEuPathDB" id="FungiDB:TREMEDRAFT_12890"/>
<evidence type="ECO:0000313" key="9">
    <source>
        <dbReference type="Proteomes" id="UP000289152"/>
    </source>
</evidence>
<accession>A0A4Q1BWJ9</accession>
<evidence type="ECO:0000256" key="6">
    <source>
        <dbReference type="ARBA" id="ARBA00023242"/>
    </source>
</evidence>
<feature type="region of interest" description="Disordered" evidence="7">
    <location>
        <begin position="373"/>
        <end position="633"/>
    </location>
</feature>
<dbReference type="InterPro" id="IPR011039">
    <property type="entry name" value="TFIIF_interaction"/>
</dbReference>
<dbReference type="InParanoid" id="A0A4Q1BWJ9"/>
<feature type="compositionally biased region" description="Basic and acidic residues" evidence="7">
    <location>
        <begin position="439"/>
        <end position="470"/>
    </location>
</feature>
<feature type="compositionally biased region" description="Polar residues" evidence="7">
    <location>
        <begin position="546"/>
        <end position="560"/>
    </location>
</feature>
<keyword evidence="5" id="KW-0804">Transcription</keyword>
<gene>
    <name evidence="8" type="ORF">M231_00105</name>
</gene>
<dbReference type="GO" id="GO:0003677">
    <property type="term" value="F:DNA binding"/>
    <property type="evidence" value="ECO:0007669"/>
    <property type="project" value="UniProtKB-KW"/>
</dbReference>
<evidence type="ECO:0000256" key="3">
    <source>
        <dbReference type="ARBA" id="ARBA00023015"/>
    </source>
</evidence>
<evidence type="ECO:0000256" key="4">
    <source>
        <dbReference type="ARBA" id="ARBA00023125"/>
    </source>
</evidence>
<keyword evidence="6" id="KW-0539">Nucleus</keyword>
<dbReference type="InterPro" id="IPR008851">
    <property type="entry name" value="TFIIF-alpha"/>
</dbReference>
<dbReference type="STRING" id="5217.A0A4Q1BWJ9"/>
<evidence type="ECO:0000256" key="5">
    <source>
        <dbReference type="ARBA" id="ARBA00023163"/>
    </source>
</evidence>
<feature type="compositionally biased region" description="Polar residues" evidence="7">
    <location>
        <begin position="573"/>
        <end position="594"/>
    </location>
</feature>
<dbReference type="GO" id="GO:0001096">
    <property type="term" value="F:TFIIF-class transcription factor complex binding"/>
    <property type="evidence" value="ECO:0007669"/>
    <property type="project" value="TreeGrafter"/>
</dbReference>
<protein>
    <submittedName>
        <fullName evidence="8">Uncharacterized protein</fullName>
    </submittedName>
</protein>
<feature type="compositionally biased region" description="Low complexity" evidence="7">
    <location>
        <begin position="31"/>
        <end position="41"/>
    </location>
</feature>
<feature type="compositionally biased region" description="Basic residues" evidence="7">
    <location>
        <begin position="1"/>
        <end position="12"/>
    </location>
</feature>
<reference evidence="8 9" key="1">
    <citation type="submission" date="2016-06" db="EMBL/GenBank/DDBJ databases">
        <title>Evolution of pathogenesis and genome organization in the Tremellales.</title>
        <authorList>
            <person name="Cuomo C."/>
            <person name="Litvintseva A."/>
            <person name="Heitman J."/>
            <person name="Chen Y."/>
            <person name="Sun S."/>
            <person name="Springer D."/>
            <person name="Dromer F."/>
            <person name="Young S."/>
            <person name="Zeng Q."/>
            <person name="Chapman S."/>
            <person name="Gujja S."/>
            <person name="Saif S."/>
            <person name="Birren B."/>
        </authorList>
    </citation>
    <scope>NUCLEOTIDE SEQUENCE [LARGE SCALE GENOMIC DNA]</scope>
    <source>
        <strain evidence="8 9">ATCC 28783</strain>
    </source>
</reference>
<evidence type="ECO:0000313" key="8">
    <source>
        <dbReference type="EMBL" id="RXK42551.1"/>
    </source>
</evidence>
<dbReference type="OrthoDB" id="76676at2759"/>
<organism evidence="8 9">
    <name type="scientific">Tremella mesenterica</name>
    <name type="common">Jelly fungus</name>
    <dbReference type="NCBI Taxonomy" id="5217"/>
    <lineage>
        <taxon>Eukaryota</taxon>
        <taxon>Fungi</taxon>
        <taxon>Dikarya</taxon>
        <taxon>Basidiomycota</taxon>
        <taxon>Agaricomycotina</taxon>
        <taxon>Tremellomycetes</taxon>
        <taxon>Tremellales</taxon>
        <taxon>Tremellaceae</taxon>
        <taxon>Tremella</taxon>
    </lineage>
</organism>
<proteinExistence type="inferred from homology"/>
<dbReference type="SUPFAM" id="SSF50916">
    <property type="entry name" value="Rap30/74 interaction domains"/>
    <property type="match status" value="1"/>
</dbReference>
<dbReference type="GO" id="GO:0006367">
    <property type="term" value="P:transcription initiation at RNA polymerase II promoter"/>
    <property type="evidence" value="ECO:0007669"/>
    <property type="project" value="InterPro"/>
</dbReference>
<comment type="caution">
    <text evidence="8">The sequence shown here is derived from an EMBL/GenBank/DDBJ whole genome shotgun (WGS) entry which is preliminary data.</text>
</comment>
<keyword evidence="3" id="KW-0805">Transcription regulation</keyword>
<dbReference type="PANTHER" id="PTHR13011:SF0">
    <property type="entry name" value="GENERAL TRANSCRIPTION FACTOR IIF SUBUNIT 1"/>
    <property type="match status" value="1"/>
</dbReference>
<dbReference type="PANTHER" id="PTHR13011">
    <property type="entry name" value="TFIIF-ALPHA"/>
    <property type="match status" value="1"/>
</dbReference>